<protein>
    <submittedName>
        <fullName evidence="1">Uncharacterized protein</fullName>
    </submittedName>
</protein>
<dbReference type="Proteomes" id="UP000736787">
    <property type="component" value="Unassembled WGS sequence"/>
</dbReference>
<accession>A0A8T1KP66</accession>
<name>A0A8T1KP66_9STRA</name>
<comment type="caution">
    <text evidence="1">The sequence shown here is derived from an EMBL/GenBank/DDBJ whole genome shotgun (WGS) entry which is preliminary data.</text>
</comment>
<sequence length="66" mass="7214">MFNGEDGRMYLRLLTFPRMSWDESLKRPVDGSVQASLCHRGSRGEIRCVKTGTSVVASIATGAVVL</sequence>
<proteinExistence type="predicted"/>
<gene>
    <name evidence="1" type="ORF">PC117_g11040</name>
</gene>
<organism evidence="1 2">
    <name type="scientific">Phytophthora cactorum</name>
    <dbReference type="NCBI Taxonomy" id="29920"/>
    <lineage>
        <taxon>Eukaryota</taxon>
        <taxon>Sar</taxon>
        <taxon>Stramenopiles</taxon>
        <taxon>Oomycota</taxon>
        <taxon>Peronosporomycetes</taxon>
        <taxon>Peronosporales</taxon>
        <taxon>Peronosporaceae</taxon>
        <taxon>Phytophthora</taxon>
    </lineage>
</organism>
<reference evidence="1" key="1">
    <citation type="submission" date="2018-10" db="EMBL/GenBank/DDBJ databases">
        <title>Effector identification in a new, highly contiguous assembly of the strawberry crown rot pathogen Phytophthora cactorum.</title>
        <authorList>
            <person name="Armitage A.D."/>
            <person name="Nellist C.F."/>
            <person name="Bates H."/>
            <person name="Vickerstaff R.J."/>
            <person name="Harrison R.J."/>
        </authorList>
    </citation>
    <scope>NUCLEOTIDE SEQUENCE</scope>
    <source>
        <strain evidence="1">4040</strain>
    </source>
</reference>
<dbReference type="EMBL" id="RCMK01000278">
    <property type="protein sequence ID" value="KAG2939124.1"/>
    <property type="molecule type" value="Genomic_DNA"/>
</dbReference>
<evidence type="ECO:0000313" key="2">
    <source>
        <dbReference type="Proteomes" id="UP000736787"/>
    </source>
</evidence>
<evidence type="ECO:0000313" key="1">
    <source>
        <dbReference type="EMBL" id="KAG2939124.1"/>
    </source>
</evidence>
<dbReference type="AlphaFoldDB" id="A0A8T1KP66"/>